<feature type="signal peptide" evidence="1">
    <location>
        <begin position="1"/>
        <end position="21"/>
    </location>
</feature>
<dbReference type="RefSeq" id="WP_077114906.1">
    <property type="nucleotide sequence ID" value="NZ_LOKT01000004.1"/>
</dbReference>
<reference evidence="2 3" key="1">
    <citation type="journal article" date="2016" name="Antonie Van Leeuwenhoek">
        <title>Nocardia donostiensis sp. nov., isolated from human respiratory specimens.</title>
        <authorList>
            <person name="Ercibengoa M."/>
            <person name="Bell M."/>
            <person name="Marimon J.M."/>
            <person name="Humrighouse B."/>
            <person name="Klenk H.P."/>
            <person name="Potter G."/>
            <person name="Perez-Trallero E."/>
        </authorList>
    </citation>
    <scope>NUCLEOTIDE SEQUENCE [LARGE SCALE GENOMIC DNA]</scope>
    <source>
        <strain evidence="2 3">X1655</strain>
    </source>
</reference>
<name>A0A1W0BM34_9NOCA</name>
<keyword evidence="1" id="KW-0732">Signal</keyword>
<dbReference type="PROSITE" id="PS51257">
    <property type="entry name" value="PROKAR_LIPOPROTEIN"/>
    <property type="match status" value="1"/>
</dbReference>
<comment type="caution">
    <text evidence="2">The sequence shown here is derived from an EMBL/GenBank/DDBJ whole genome shotgun (WGS) entry which is preliminary data.</text>
</comment>
<accession>A0A1W0BM34</accession>
<evidence type="ECO:0000313" key="3">
    <source>
        <dbReference type="Proteomes" id="UP000188836"/>
    </source>
</evidence>
<keyword evidence="3" id="KW-1185">Reference proteome</keyword>
<evidence type="ECO:0000313" key="2">
    <source>
        <dbReference type="EMBL" id="ONM50086.1"/>
    </source>
</evidence>
<dbReference type="OrthoDB" id="4567275at2"/>
<proteinExistence type="predicted"/>
<gene>
    <name evidence="2" type="ORF">B0T46_03045</name>
</gene>
<dbReference type="Proteomes" id="UP000188836">
    <property type="component" value="Unassembled WGS sequence"/>
</dbReference>
<protein>
    <recommendedName>
        <fullName evidence="4">Acid stress chaperone HdeA</fullName>
    </recommendedName>
</protein>
<dbReference type="STRING" id="1538463.B0T36_07140"/>
<feature type="chain" id="PRO_5039407611" description="Acid stress chaperone HdeA" evidence="1">
    <location>
        <begin position="22"/>
        <end position="107"/>
    </location>
</feature>
<evidence type="ECO:0008006" key="4">
    <source>
        <dbReference type="Google" id="ProtNLM"/>
    </source>
</evidence>
<dbReference type="AlphaFoldDB" id="A0A1W0BM34"/>
<organism evidence="2 3">
    <name type="scientific">Nocardia donostiensis</name>
    <dbReference type="NCBI Taxonomy" id="1538463"/>
    <lineage>
        <taxon>Bacteria</taxon>
        <taxon>Bacillati</taxon>
        <taxon>Actinomycetota</taxon>
        <taxon>Actinomycetes</taxon>
        <taxon>Mycobacteriales</taxon>
        <taxon>Nocardiaceae</taxon>
        <taxon>Nocardia</taxon>
    </lineage>
</organism>
<sequence>MNTTIARAGLAVAAAALTALVSSGCTDIERALNKGGDTPCREYIEQDPDTKRTTITKFVKEQTTDDREPAGTTVDATIVAVDMLCGAQANADTPIKNADVAGIFIRK</sequence>
<dbReference type="EMBL" id="MUMY01000002">
    <property type="protein sequence ID" value="ONM50086.1"/>
    <property type="molecule type" value="Genomic_DNA"/>
</dbReference>
<evidence type="ECO:0000256" key="1">
    <source>
        <dbReference type="SAM" id="SignalP"/>
    </source>
</evidence>